<feature type="compositionally biased region" description="Low complexity" evidence="1">
    <location>
        <begin position="155"/>
        <end position="170"/>
    </location>
</feature>
<accession>A0AAJ7C6G0</accession>
<evidence type="ECO:0000256" key="1">
    <source>
        <dbReference type="SAM" id="MobiDB-lite"/>
    </source>
</evidence>
<proteinExistence type="predicted"/>
<organism evidence="2 3">
    <name type="scientific">Cephus cinctus</name>
    <name type="common">Wheat stem sawfly</name>
    <dbReference type="NCBI Taxonomy" id="211228"/>
    <lineage>
        <taxon>Eukaryota</taxon>
        <taxon>Metazoa</taxon>
        <taxon>Ecdysozoa</taxon>
        <taxon>Arthropoda</taxon>
        <taxon>Hexapoda</taxon>
        <taxon>Insecta</taxon>
        <taxon>Pterygota</taxon>
        <taxon>Neoptera</taxon>
        <taxon>Endopterygota</taxon>
        <taxon>Hymenoptera</taxon>
        <taxon>Cephoidea</taxon>
        <taxon>Cephidae</taxon>
        <taxon>Cephus</taxon>
    </lineage>
</organism>
<dbReference type="KEGG" id="ccin:107271207"/>
<gene>
    <name evidence="3" type="primary">LOC107271207</name>
</gene>
<dbReference type="Proteomes" id="UP000694920">
    <property type="component" value="Unplaced"/>
</dbReference>
<keyword evidence="2" id="KW-1185">Reference proteome</keyword>
<dbReference type="GeneID" id="107271207"/>
<protein>
    <submittedName>
        <fullName evidence="3">Uncharacterized protein LOC107271207 isoform X1</fullName>
    </submittedName>
</protein>
<dbReference type="RefSeq" id="XP_015602400.1">
    <property type="nucleotide sequence ID" value="XM_015746914.2"/>
</dbReference>
<sequence>MVKKRGIVWNYYIKKVDGSQVIAFCKFCDQSYIQNATRMERHMERCPKCPEDIRQQFIQVAHNKKNKTNVLGIKINDTWTKQESSMEQSNITDTELEDLDDWGYRNQAYPDGTTSSMQQNMELVMQTGDQSWENRDSTIQPTESDTNTVNRNWEANRSAAEPAASAASQERGGSVHQRKSHAPRRISQWPLLSMRSSGYSPLQSKIYQEQLLEQRALRRAAELELRRKTLEFERFQWEYERDKAHSELRWAHESRMMQFKEERERQIIEENRTRGLSHVMFESLSCSSVGCSLIYTFLSHRKVTLIDNVNLRLRTLYICFVNRS</sequence>
<dbReference type="AlphaFoldDB" id="A0AAJ7C6G0"/>
<feature type="compositionally biased region" description="Polar residues" evidence="1">
    <location>
        <begin position="128"/>
        <end position="153"/>
    </location>
</feature>
<reference evidence="3" key="1">
    <citation type="submission" date="2025-08" db="UniProtKB">
        <authorList>
            <consortium name="RefSeq"/>
        </authorList>
    </citation>
    <scope>IDENTIFICATION</scope>
</reference>
<feature type="region of interest" description="Disordered" evidence="1">
    <location>
        <begin position="128"/>
        <end position="187"/>
    </location>
</feature>
<evidence type="ECO:0000313" key="2">
    <source>
        <dbReference type="Proteomes" id="UP000694920"/>
    </source>
</evidence>
<name>A0AAJ7C6G0_CEPCN</name>
<evidence type="ECO:0000313" key="3">
    <source>
        <dbReference type="RefSeq" id="XP_015602400.1"/>
    </source>
</evidence>